<evidence type="ECO:0000313" key="17">
    <source>
        <dbReference type="EMBL" id="BDG61526.1"/>
    </source>
</evidence>
<feature type="compositionally biased region" description="Low complexity" evidence="13">
    <location>
        <begin position="446"/>
        <end position="455"/>
    </location>
</feature>
<dbReference type="SUPFAM" id="SSF102735">
    <property type="entry name" value="Trigger factor ribosome-binding domain"/>
    <property type="match status" value="1"/>
</dbReference>
<dbReference type="InterPro" id="IPR001179">
    <property type="entry name" value="PPIase_FKBP_dom"/>
</dbReference>
<dbReference type="KEGG" id="cmic:caldi_26160"/>
<evidence type="ECO:0000256" key="12">
    <source>
        <dbReference type="HAMAP-Rule" id="MF_00303"/>
    </source>
</evidence>
<gene>
    <name evidence="12 17" type="primary">tig</name>
    <name evidence="17" type="ORF">caldi_26160</name>
</gene>
<dbReference type="FunFam" id="3.10.50.40:FF:000001">
    <property type="entry name" value="Trigger factor"/>
    <property type="match status" value="1"/>
</dbReference>
<dbReference type="Pfam" id="PF05698">
    <property type="entry name" value="Trigger_C"/>
    <property type="match status" value="1"/>
</dbReference>
<sequence>MKATWDRLEKNWMQFSVEVEADRFQRAIEDTYRRLVRRARIPGFRPGKAPRFIFERYYGKENLLAEAAQALVPEAYAEAVDQGGVEPIDEPEIDVDTLEEGKPLTFRGKVQVKPEVKLGRLSGFDIEEPKVEVTEEDVDRQLQQLRERVAQIVPDEGGEVRAGSYAVVDIEGTVDGQPLPEGKQEGRTLEIGTGRLLPDFENQLLGARVGETRTVELTYPDDHPDERLRGKKASYTVTVRDLKVKELPELNDDFAKQVGPFETLQELRSDVENRLRDSARAQAERDFRNKVVEAVVAEAEVEVPEVLVHRRLHELLDDFVRSLAAQGVTVQAYLQATGQDERALHDQFEEPARSLTKTDLVLEAVAAREGLQVSEAEIDAQLDALAGLYQGRQNSLASLRRSREYRARVRESLLKQKAIDHLVKLNRPPAAEKAPVGAGAAGGEGPAPAGSPPGETSRQEPES</sequence>
<dbReference type="Gene3D" id="1.10.3120.10">
    <property type="entry name" value="Trigger factor, C-terminal domain"/>
    <property type="match status" value="1"/>
</dbReference>
<dbReference type="GO" id="GO:0015031">
    <property type="term" value="P:protein transport"/>
    <property type="evidence" value="ECO:0007669"/>
    <property type="project" value="UniProtKB-UniRule"/>
</dbReference>
<dbReference type="Pfam" id="PF00254">
    <property type="entry name" value="FKBP_C"/>
    <property type="match status" value="1"/>
</dbReference>
<proteinExistence type="inferred from homology"/>
<keyword evidence="9 12" id="KW-0131">Cell cycle</keyword>
<feature type="domain" description="PPIase FKBP-type" evidence="14">
    <location>
        <begin position="160"/>
        <end position="233"/>
    </location>
</feature>
<dbReference type="PANTHER" id="PTHR30560">
    <property type="entry name" value="TRIGGER FACTOR CHAPERONE AND PEPTIDYL-PROLYL CIS/TRANS ISOMERASE"/>
    <property type="match status" value="1"/>
</dbReference>
<evidence type="ECO:0000256" key="4">
    <source>
        <dbReference type="ARBA" id="ARBA00016902"/>
    </source>
</evidence>
<dbReference type="GO" id="GO:0044183">
    <property type="term" value="F:protein folding chaperone"/>
    <property type="evidence" value="ECO:0007669"/>
    <property type="project" value="TreeGrafter"/>
</dbReference>
<keyword evidence="5 12" id="KW-0132">Cell division</keyword>
<dbReference type="InterPro" id="IPR046357">
    <property type="entry name" value="PPIase_dom_sf"/>
</dbReference>
<evidence type="ECO:0000256" key="8">
    <source>
        <dbReference type="ARBA" id="ARBA00023235"/>
    </source>
</evidence>
<evidence type="ECO:0000256" key="1">
    <source>
        <dbReference type="ARBA" id="ARBA00000971"/>
    </source>
</evidence>
<dbReference type="PIRSF" id="PIRSF003095">
    <property type="entry name" value="Trigger_factor"/>
    <property type="match status" value="1"/>
</dbReference>
<dbReference type="AlphaFoldDB" id="A0AA35CPL9"/>
<name>A0AA35CPL9_9FIRM</name>
<evidence type="ECO:0000313" key="18">
    <source>
        <dbReference type="Proteomes" id="UP001163687"/>
    </source>
</evidence>
<dbReference type="InterPro" id="IPR005215">
    <property type="entry name" value="Trig_fac"/>
</dbReference>
<dbReference type="GO" id="GO:0043335">
    <property type="term" value="P:protein unfolding"/>
    <property type="evidence" value="ECO:0007669"/>
    <property type="project" value="TreeGrafter"/>
</dbReference>
<dbReference type="EMBL" id="AP025628">
    <property type="protein sequence ID" value="BDG61526.1"/>
    <property type="molecule type" value="Genomic_DNA"/>
</dbReference>
<keyword evidence="7 12" id="KW-0143">Chaperone</keyword>
<comment type="domain">
    <text evidence="12">Consists of 3 domains; the N-terminus binds the ribosome, the middle domain has PPIase activity, while the C-terminus has intrinsic chaperone activity on its own.</text>
</comment>
<evidence type="ECO:0000256" key="13">
    <source>
        <dbReference type="SAM" id="MobiDB-lite"/>
    </source>
</evidence>
<evidence type="ECO:0000256" key="6">
    <source>
        <dbReference type="ARBA" id="ARBA00023110"/>
    </source>
</evidence>
<keyword evidence="6 12" id="KW-0697">Rotamase</keyword>
<evidence type="ECO:0000256" key="11">
    <source>
        <dbReference type="ARBA" id="ARBA00029986"/>
    </source>
</evidence>
<dbReference type="Gene3D" id="3.30.70.1050">
    <property type="entry name" value="Trigger factor ribosome-binding domain"/>
    <property type="match status" value="1"/>
</dbReference>
<dbReference type="Proteomes" id="UP001163687">
    <property type="component" value="Chromosome"/>
</dbReference>
<keyword evidence="18" id="KW-1185">Reference proteome</keyword>
<dbReference type="InterPro" id="IPR008880">
    <property type="entry name" value="Trigger_fac_C"/>
</dbReference>
<evidence type="ECO:0000256" key="5">
    <source>
        <dbReference type="ARBA" id="ARBA00022618"/>
    </source>
</evidence>
<protein>
    <recommendedName>
        <fullName evidence="4 12">Trigger factor</fullName>
        <shortName evidence="12">TF</shortName>
        <ecNumber evidence="3 12">5.2.1.8</ecNumber>
    </recommendedName>
    <alternativeName>
        <fullName evidence="11 12">PPIase</fullName>
    </alternativeName>
</protein>
<dbReference type="GO" id="GO:0003755">
    <property type="term" value="F:peptidyl-prolyl cis-trans isomerase activity"/>
    <property type="evidence" value="ECO:0007669"/>
    <property type="project" value="UniProtKB-UniRule"/>
</dbReference>
<reference evidence="17" key="1">
    <citation type="submission" date="2022-03" db="EMBL/GenBank/DDBJ databases">
        <title>Complete genome sequence of Caldinitratiruptor microaerophilus.</title>
        <authorList>
            <person name="Mukaiyama R."/>
            <person name="Nishiyama T."/>
            <person name="Ueda K."/>
        </authorList>
    </citation>
    <scope>NUCLEOTIDE SEQUENCE</scope>
    <source>
        <strain evidence="17">JCM 16183</strain>
    </source>
</reference>
<evidence type="ECO:0000256" key="7">
    <source>
        <dbReference type="ARBA" id="ARBA00023186"/>
    </source>
</evidence>
<feature type="domain" description="Trigger factor ribosome-binding bacterial" evidence="15">
    <location>
        <begin position="1"/>
        <end position="145"/>
    </location>
</feature>
<dbReference type="Pfam" id="PF05697">
    <property type="entry name" value="Trigger_N"/>
    <property type="match status" value="1"/>
</dbReference>
<evidence type="ECO:0000256" key="10">
    <source>
        <dbReference type="ARBA" id="ARBA00024849"/>
    </source>
</evidence>
<dbReference type="GO" id="GO:0043022">
    <property type="term" value="F:ribosome binding"/>
    <property type="evidence" value="ECO:0007669"/>
    <property type="project" value="TreeGrafter"/>
</dbReference>
<dbReference type="EC" id="5.2.1.8" evidence="3 12"/>
<dbReference type="Gene3D" id="3.10.50.40">
    <property type="match status" value="1"/>
</dbReference>
<dbReference type="InterPro" id="IPR027304">
    <property type="entry name" value="Trigger_fact/SurA_dom_sf"/>
</dbReference>
<dbReference type="SUPFAM" id="SSF54534">
    <property type="entry name" value="FKBP-like"/>
    <property type="match status" value="1"/>
</dbReference>
<evidence type="ECO:0000256" key="2">
    <source>
        <dbReference type="ARBA" id="ARBA00005464"/>
    </source>
</evidence>
<feature type="region of interest" description="Disordered" evidence="13">
    <location>
        <begin position="425"/>
        <end position="463"/>
    </location>
</feature>
<evidence type="ECO:0000259" key="14">
    <source>
        <dbReference type="Pfam" id="PF00254"/>
    </source>
</evidence>
<dbReference type="GO" id="GO:0051083">
    <property type="term" value="P:'de novo' cotranslational protein folding"/>
    <property type="evidence" value="ECO:0007669"/>
    <property type="project" value="TreeGrafter"/>
</dbReference>
<evidence type="ECO:0000256" key="3">
    <source>
        <dbReference type="ARBA" id="ARBA00013194"/>
    </source>
</evidence>
<dbReference type="InterPro" id="IPR036611">
    <property type="entry name" value="Trigger_fac_ribosome-bd_sf"/>
</dbReference>
<organism evidence="17 18">
    <name type="scientific">Caldinitratiruptor microaerophilus</name>
    <dbReference type="NCBI Taxonomy" id="671077"/>
    <lineage>
        <taxon>Bacteria</taxon>
        <taxon>Bacillati</taxon>
        <taxon>Bacillota</taxon>
        <taxon>Clostridia</taxon>
        <taxon>Eubacteriales</taxon>
        <taxon>Symbiobacteriaceae</taxon>
        <taxon>Caldinitratiruptor</taxon>
    </lineage>
</organism>
<evidence type="ECO:0000259" key="16">
    <source>
        <dbReference type="Pfam" id="PF05698"/>
    </source>
</evidence>
<dbReference type="GO" id="GO:0051301">
    <property type="term" value="P:cell division"/>
    <property type="evidence" value="ECO:0007669"/>
    <property type="project" value="UniProtKB-KW"/>
</dbReference>
<dbReference type="GO" id="GO:0005737">
    <property type="term" value="C:cytoplasm"/>
    <property type="evidence" value="ECO:0007669"/>
    <property type="project" value="UniProtKB-SubCell"/>
</dbReference>
<dbReference type="SUPFAM" id="SSF109998">
    <property type="entry name" value="Triger factor/SurA peptide-binding domain-like"/>
    <property type="match status" value="1"/>
</dbReference>
<comment type="subcellular location">
    <subcellularLocation>
        <location evidence="12">Cytoplasm</location>
    </subcellularLocation>
    <text evidence="12">About half TF is bound to the ribosome near the polypeptide exit tunnel while the other half is free in the cytoplasm.</text>
</comment>
<evidence type="ECO:0000259" key="15">
    <source>
        <dbReference type="Pfam" id="PF05697"/>
    </source>
</evidence>
<feature type="domain" description="Trigger factor C-terminal" evidence="16">
    <location>
        <begin position="263"/>
        <end position="423"/>
    </location>
</feature>
<dbReference type="RefSeq" id="WP_264842170.1">
    <property type="nucleotide sequence ID" value="NZ_AP025628.1"/>
</dbReference>
<dbReference type="NCBIfam" id="TIGR00115">
    <property type="entry name" value="tig"/>
    <property type="match status" value="1"/>
</dbReference>
<comment type="catalytic activity">
    <reaction evidence="1 12">
        <text>[protein]-peptidylproline (omega=180) = [protein]-peptidylproline (omega=0)</text>
        <dbReference type="Rhea" id="RHEA:16237"/>
        <dbReference type="Rhea" id="RHEA-COMP:10747"/>
        <dbReference type="Rhea" id="RHEA-COMP:10748"/>
        <dbReference type="ChEBI" id="CHEBI:83833"/>
        <dbReference type="ChEBI" id="CHEBI:83834"/>
        <dbReference type="EC" id="5.2.1.8"/>
    </reaction>
</comment>
<feature type="compositionally biased region" description="Low complexity" evidence="13">
    <location>
        <begin position="428"/>
        <end position="438"/>
    </location>
</feature>
<evidence type="ECO:0000256" key="9">
    <source>
        <dbReference type="ARBA" id="ARBA00023306"/>
    </source>
</evidence>
<dbReference type="PANTHER" id="PTHR30560:SF3">
    <property type="entry name" value="TRIGGER FACTOR-LIKE PROTEIN TIG, CHLOROPLASTIC"/>
    <property type="match status" value="1"/>
</dbReference>
<keyword evidence="12" id="KW-0963">Cytoplasm</keyword>
<accession>A0AA35CPL9</accession>
<keyword evidence="8 12" id="KW-0413">Isomerase</keyword>
<comment type="function">
    <text evidence="10 12">Involved in protein export. Acts as a chaperone by maintaining the newly synthesized protein in an open conformation. Functions as a peptidyl-prolyl cis-trans isomerase.</text>
</comment>
<dbReference type="InterPro" id="IPR037041">
    <property type="entry name" value="Trigger_fac_C_sf"/>
</dbReference>
<dbReference type="HAMAP" id="MF_00303">
    <property type="entry name" value="Trigger_factor_Tig"/>
    <property type="match status" value="1"/>
</dbReference>
<comment type="similarity">
    <text evidence="2 12">Belongs to the FKBP-type PPIase family. Tig subfamily.</text>
</comment>
<dbReference type="InterPro" id="IPR008881">
    <property type="entry name" value="Trigger_fac_ribosome-bd_bac"/>
</dbReference>